<accession>A0A4R3YAZ4</accession>
<dbReference type="PANTHER" id="PTHR30354">
    <property type="entry name" value="GNT FAMILY GLUCONATE TRANSPORTER"/>
    <property type="match status" value="1"/>
</dbReference>
<feature type="transmembrane region" description="Helical" evidence="1">
    <location>
        <begin position="175"/>
        <end position="195"/>
    </location>
</feature>
<feature type="transmembrane region" description="Helical" evidence="1">
    <location>
        <begin position="5"/>
        <end position="38"/>
    </location>
</feature>
<keyword evidence="1" id="KW-0812">Transmembrane</keyword>
<reference evidence="2 4" key="1">
    <citation type="submission" date="2019-03" db="EMBL/GenBank/DDBJ databases">
        <title>Genomic Encyclopedia of Type Strains, Phase IV (KMG-IV): sequencing the most valuable type-strain genomes for metagenomic binning, comparative biology and taxonomic classification.</title>
        <authorList>
            <person name="Goeker M."/>
        </authorList>
    </citation>
    <scope>NUCLEOTIDE SEQUENCE [LARGE SCALE GENOMIC DNA]</scope>
    <source>
        <strain evidence="2 4">DSM 28140</strain>
    </source>
</reference>
<dbReference type="EMBL" id="SMCP01000003">
    <property type="protein sequence ID" value="TCV88881.1"/>
    <property type="molecule type" value="Genomic_DNA"/>
</dbReference>
<evidence type="ECO:0000313" key="2">
    <source>
        <dbReference type="EMBL" id="TCV88881.1"/>
    </source>
</evidence>
<dbReference type="GO" id="GO:0015128">
    <property type="term" value="F:gluconate transmembrane transporter activity"/>
    <property type="evidence" value="ECO:0007669"/>
    <property type="project" value="InterPro"/>
</dbReference>
<evidence type="ECO:0000313" key="4">
    <source>
        <dbReference type="Proteomes" id="UP000294619"/>
    </source>
</evidence>
<evidence type="ECO:0000256" key="1">
    <source>
        <dbReference type="SAM" id="Phobius"/>
    </source>
</evidence>
<evidence type="ECO:0000313" key="3">
    <source>
        <dbReference type="EMBL" id="TNG89497.1"/>
    </source>
</evidence>
<sequence>MLGILLGLTIIIVLAFWGWSIIWVAPIAAGVVALFGGLDLLTAYTGDYMSGFVGFAKTWFPIFMLGAIFGKLMEVTSMANAIAQTISKWLGAKRAILAVVVACSILTYGGVSLFVVVFAVYPLGVALFRQANISRQLLPGTIALGAFTYTMTAIPGTPQIQNLIPTHYFHTTPAAAPLMGAVSALIMAVLGYYWLVYRETALRNKGLVFIEPESTQTVRTEDEENLAKASSDQTKTVVNPIKNSRPNFWLSMLPLISVVVALNVVKLSIIIALLIGIILILVLSAAQYKSFIKAINEGANGSVLAIVNTSAAVGFGSVVKAVPGFAALSDFLLNIKGSPLISEAVSVTALAGATGSASGGMGIALESLGQKYYELAMAQGLNIEHFHRVASIASGGLDTLPHNGAVLTLLVITGMSHRQSYFDIAMVSLVIPTVSLITVIGLASLGIV</sequence>
<keyword evidence="1" id="KW-0472">Membrane</keyword>
<dbReference type="RefSeq" id="WP_132965892.1">
    <property type="nucleotide sequence ID" value="NZ_LEKL01000025.1"/>
</dbReference>
<dbReference type="EMBL" id="VDGV01000095">
    <property type="protein sequence ID" value="TNG89497.1"/>
    <property type="molecule type" value="Genomic_DNA"/>
</dbReference>
<dbReference type="Proteomes" id="UP000294619">
    <property type="component" value="Unassembled WGS sequence"/>
</dbReference>
<feature type="transmembrane region" description="Helical" evidence="1">
    <location>
        <begin position="255"/>
        <end position="283"/>
    </location>
</feature>
<feature type="transmembrane region" description="Helical" evidence="1">
    <location>
        <begin position="95"/>
        <end position="121"/>
    </location>
</feature>
<dbReference type="AlphaFoldDB" id="A0A4R3YAZ4"/>
<evidence type="ECO:0000313" key="5">
    <source>
        <dbReference type="Proteomes" id="UP000305526"/>
    </source>
</evidence>
<organism evidence="2 4">
    <name type="scientific">Testudinibacter aquarius</name>
    <dbReference type="NCBI Taxonomy" id="1524974"/>
    <lineage>
        <taxon>Bacteria</taxon>
        <taxon>Pseudomonadati</taxon>
        <taxon>Pseudomonadota</taxon>
        <taxon>Gammaproteobacteria</taxon>
        <taxon>Pasteurellales</taxon>
        <taxon>Pasteurellaceae</taxon>
        <taxon>Testudinibacter</taxon>
    </lineage>
</organism>
<gene>
    <name evidence="2" type="ORF">EDC16_103236</name>
    <name evidence="3" type="ORF">FHQ21_10185</name>
</gene>
<feature type="transmembrane region" description="Helical" evidence="1">
    <location>
        <begin position="424"/>
        <end position="447"/>
    </location>
</feature>
<keyword evidence="1" id="KW-1133">Transmembrane helix</keyword>
<comment type="caution">
    <text evidence="2">The sequence shown here is derived from an EMBL/GenBank/DDBJ whole genome shotgun (WGS) entry which is preliminary data.</text>
</comment>
<dbReference type="GO" id="GO:0005886">
    <property type="term" value="C:plasma membrane"/>
    <property type="evidence" value="ECO:0007669"/>
    <property type="project" value="TreeGrafter"/>
</dbReference>
<proteinExistence type="predicted"/>
<dbReference type="InterPro" id="IPR003474">
    <property type="entry name" value="Glcn_transporter"/>
</dbReference>
<feature type="transmembrane region" description="Helical" evidence="1">
    <location>
        <begin position="133"/>
        <end position="154"/>
    </location>
</feature>
<feature type="transmembrane region" description="Helical" evidence="1">
    <location>
        <begin position="58"/>
        <end position="83"/>
    </location>
</feature>
<protein>
    <submittedName>
        <fullName evidence="3">GntP family permease</fullName>
    </submittedName>
    <submittedName>
        <fullName evidence="2">H+/gluconate symporter-like permease</fullName>
    </submittedName>
</protein>
<keyword evidence="5" id="KW-1185">Reference proteome</keyword>
<name>A0A4R3YAZ4_9PAST</name>
<dbReference type="PANTHER" id="PTHR30354:SF7">
    <property type="entry name" value="BLL7963 PROTEIN"/>
    <property type="match status" value="1"/>
</dbReference>
<dbReference type="Proteomes" id="UP000305526">
    <property type="component" value="Unassembled WGS sequence"/>
</dbReference>
<reference evidence="3 5" key="2">
    <citation type="submission" date="2019-05" db="EMBL/GenBank/DDBJ databases">
        <title>Pasteurellaceae isolates from reptiles.</title>
        <authorList>
            <person name="Bojesen A.M."/>
            <person name="Lund E."/>
        </authorList>
    </citation>
    <scope>NUCLEOTIDE SEQUENCE [LARGE SCALE GENOMIC DNA]</scope>
    <source>
        <strain evidence="3 5">ELNT2x</strain>
    </source>
</reference>